<dbReference type="AlphaFoldDB" id="V6F8T5"/>
<feature type="domain" description="DUF6538" evidence="2">
    <location>
        <begin position="11"/>
        <end position="65"/>
    </location>
</feature>
<dbReference type="InterPro" id="IPR046668">
    <property type="entry name" value="DUF6538"/>
</dbReference>
<dbReference type="EMBL" id="HG794546">
    <property type="protein sequence ID" value="CDL01233.1"/>
    <property type="molecule type" value="Genomic_DNA"/>
</dbReference>
<evidence type="ECO:0000256" key="1">
    <source>
        <dbReference type="SAM" id="MobiDB-lite"/>
    </source>
</evidence>
<dbReference type="HOGENOM" id="CLU_1041314_0_0_5"/>
<evidence type="ECO:0000259" key="2">
    <source>
        <dbReference type="Pfam" id="PF20172"/>
    </source>
</evidence>
<dbReference type="Proteomes" id="UP000018922">
    <property type="component" value="Chromosome I"/>
</dbReference>
<evidence type="ECO:0000313" key="4">
    <source>
        <dbReference type="Proteomes" id="UP000018922"/>
    </source>
</evidence>
<keyword evidence="4" id="KW-1185">Reference proteome</keyword>
<proteinExistence type="predicted"/>
<dbReference type="eggNOG" id="COG0582">
    <property type="taxonomic scope" value="Bacteria"/>
</dbReference>
<sequence length="267" mass="30442">MPVAISNCRVKGSTFWFRRAIPADLSGLFGQKEITCSVRTKSRREAGVKLRLIWNQTEHAFDRMKAYKIAHDMGGISITPSQIVDEVKLGIRRIVEGKAILDWQGAEPRQQAEKREQAPLQPERNNADADTRGYIKPSPMLTDKLEDYLSVRRLPGKNGKRTPEKSIRDVRVAVRLFEELVGCKPVREYSKEDAFRFQMTLMKLPKVHGKDSHAKGAVPKTASELIAENEQALVKRPTMEPKTIKKHFSSLSGYWRFLKGPMTRIAW</sequence>
<dbReference type="KEGG" id="mgy:MGMSRv2__4018"/>
<organism evidence="3 4">
    <name type="scientific">Magnetospirillum gryphiswaldense (strain DSM 6361 / JCM 21280 / NBRC 15271 / MSR-1)</name>
    <dbReference type="NCBI Taxonomy" id="431944"/>
    <lineage>
        <taxon>Bacteria</taxon>
        <taxon>Pseudomonadati</taxon>
        <taxon>Pseudomonadota</taxon>
        <taxon>Alphaproteobacteria</taxon>
        <taxon>Rhodospirillales</taxon>
        <taxon>Rhodospirillaceae</taxon>
        <taxon>Magnetospirillum</taxon>
    </lineage>
</organism>
<dbReference type="STRING" id="1430440.MGMSRv2__4018"/>
<reference evidence="3 4" key="1">
    <citation type="journal article" date="2014" name="Genome Announc.">
        <title>Complete genome sequence of Magnetospirillum gryphiswaldense MSR-1.</title>
        <authorList>
            <person name="Wang X."/>
            <person name="Wang Q."/>
            <person name="Zhang W."/>
            <person name="Wang Y."/>
            <person name="Li L."/>
            <person name="Wen T."/>
            <person name="Zhang T."/>
            <person name="Zhang Y."/>
            <person name="Xu J."/>
            <person name="Hu J."/>
            <person name="Li S."/>
            <person name="Liu L."/>
            <person name="Liu J."/>
            <person name="Jiang W."/>
            <person name="Tian J."/>
            <person name="Li Y."/>
            <person name="Schuler D."/>
            <person name="Wang L."/>
            <person name="Li J."/>
        </authorList>
    </citation>
    <scope>NUCLEOTIDE SEQUENCE [LARGE SCALE GENOMIC DNA]</scope>
    <source>
        <strain evidence="4">DSM 6361 / JCM 21280 / NBRC 15271 / MSR-1</strain>
    </source>
</reference>
<dbReference type="Pfam" id="PF20172">
    <property type="entry name" value="DUF6538"/>
    <property type="match status" value="1"/>
</dbReference>
<gene>
    <name evidence="3" type="ordered locus">MGMSRv2__4018</name>
</gene>
<evidence type="ECO:0000313" key="3">
    <source>
        <dbReference type="EMBL" id="CDL01233.1"/>
    </source>
</evidence>
<feature type="region of interest" description="Disordered" evidence="1">
    <location>
        <begin position="105"/>
        <end position="136"/>
    </location>
</feature>
<accession>V6F8T5</accession>
<name>V6F8T5_MAGGM</name>
<protein>
    <submittedName>
        <fullName evidence="3">Integrase family protein</fullName>
    </submittedName>
</protein>